<dbReference type="SMART" id="SM00420">
    <property type="entry name" value="HTH_DEOR"/>
    <property type="match status" value="1"/>
</dbReference>
<dbReference type="Gene3D" id="1.10.10.10">
    <property type="entry name" value="Winged helix-like DNA-binding domain superfamily/Winged helix DNA-binding domain"/>
    <property type="match status" value="1"/>
</dbReference>
<dbReference type="PRINTS" id="PR00037">
    <property type="entry name" value="HTHLACR"/>
</dbReference>
<sequence>MLAAERRQKIADQAMLEKRVLVAELAQMYKVTEETIRRDLEKLEKEGIVNRTYGGAIVTRQSSEDLPFATRNATNQDIKMKIAFKALDLIQNGDTLMIDPSSTAYELLKQLNKKQNLTVITNSVEALHELAGQDIQLISTGGTLRNRSLSLVGPVAQDTVQKYHVDKVIISCKAISAEKGVMDSNEPECELKKRMIQQGSQVILLVDHTKFDKASFVQLSDLEQIHVLVTDEKPSDDWLAKLADLGIEVIY</sequence>
<dbReference type="InterPro" id="IPR001034">
    <property type="entry name" value="DeoR_HTH"/>
</dbReference>
<evidence type="ECO:0000313" key="4">
    <source>
        <dbReference type="EMBL" id="MFD1175884.1"/>
    </source>
</evidence>
<dbReference type="Pfam" id="PF08220">
    <property type="entry name" value="HTH_DeoR"/>
    <property type="match status" value="1"/>
</dbReference>
<dbReference type="InterPro" id="IPR050313">
    <property type="entry name" value="Carb_Metab_HTH_regulators"/>
</dbReference>
<keyword evidence="1" id="KW-0805">Transcription regulation</keyword>
<name>A0ABW3RU09_9BACL</name>
<dbReference type="InterPro" id="IPR036388">
    <property type="entry name" value="WH-like_DNA-bd_sf"/>
</dbReference>
<reference evidence="5" key="1">
    <citation type="journal article" date="2019" name="Int. J. Syst. Evol. Microbiol.">
        <title>The Global Catalogue of Microorganisms (GCM) 10K type strain sequencing project: providing services to taxonomists for standard genome sequencing and annotation.</title>
        <authorList>
            <consortium name="The Broad Institute Genomics Platform"/>
            <consortium name="The Broad Institute Genome Sequencing Center for Infectious Disease"/>
            <person name="Wu L."/>
            <person name="Ma J."/>
        </authorList>
    </citation>
    <scope>NUCLEOTIDE SEQUENCE [LARGE SCALE GENOMIC DNA]</scope>
    <source>
        <strain evidence="5">CCUG 59189</strain>
    </source>
</reference>
<keyword evidence="2" id="KW-0804">Transcription</keyword>
<evidence type="ECO:0000259" key="3">
    <source>
        <dbReference type="PROSITE" id="PS51000"/>
    </source>
</evidence>
<dbReference type="InterPro" id="IPR037171">
    <property type="entry name" value="NagB/RpiA_transferase-like"/>
</dbReference>
<dbReference type="PANTHER" id="PTHR30363:SF44">
    <property type="entry name" value="AGA OPERON TRANSCRIPTIONAL REPRESSOR-RELATED"/>
    <property type="match status" value="1"/>
</dbReference>
<dbReference type="Pfam" id="PF00455">
    <property type="entry name" value="DeoRC"/>
    <property type="match status" value="1"/>
</dbReference>
<dbReference type="PROSITE" id="PS51000">
    <property type="entry name" value="HTH_DEOR_2"/>
    <property type="match status" value="1"/>
</dbReference>
<accession>A0ABW3RU09</accession>
<dbReference type="Gene3D" id="3.40.50.1360">
    <property type="match status" value="1"/>
</dbReference>
<protein>
    <submittedName>
        <fullName evidence="4">DeoR/GlpR family DNA-binding transcription regulator</fullName>
    </submittedName>
</protein>
<comment type="caution">
    <text evidence="4">The sequence shown here is derived from an EMBL/GenBank/DDBJ whole genome shotgun (WGS) entry which is preliminary data.</text>
</comment>
<gene>
    <name evidence="4" type="ORF">ACFQ3W_06135</name>
</gene>
<dbReference type="PANTHER" id="PTHR30363">
    <property type="entry name" value="HTH-TYPE TRANSCRIPTIONAL REGULATOR SRLR-RELATED"/>
    <property type="match status" value="1"/>
</dbReference>
<dbReference type="InterPro" id="IPR014036">
    <property type="entry name" value="DeoR-like_C"/>
</dbReference>
<evidence type="ECO:0000256" key="2">
    <source>
        <dbReference type="ARBA" id="ARBA00023163"/>
    </source>
</evidence>
<keyword evidence="4" id="KW-0238">DNA-binding</keyword>
<dbReference type="InterPro" id="IPR036390">
    <property type="entry name" value="WH_DNA-bd_sf"/>
</dbReference>
<dbReference type="Proteomes" id="UP001597262">
    <property type="component" value="Unassembled WGS sequence"/>
</dbReference>
<organism evidence="4 5">
    <name type="scientific">Paenibacillus puldeungensis</name>
    <dbReference type="NCBI Taxonomy" id="696536"/>
    <lineage>
        <taxon>Bacteria</taxon>
        <taxon>Bacillati</taxon>
        <taxon>Bacillota</taxon>
        <taxon>Bacilli</taxon>
        <taxon>Bacillales</taxon>
        <taxon>Paenibacillaceae</taxon>
        <taxon>Paenibacillus</taxon>
    </lineage>
</organism>
<dbReference type="EMBL" id="JBHTLM010000003">
    <property type="protein sequence ID" value="MFD1175884.1"/>
    <property type="molecule type" value="Genomic_DNA"/>
</dbReference>
<feature type="domain" description="HTH deoR-type" evidence="3">
    <location>
        <begin position="3"/>
        <end position="58"/>
    </location>
</feature>
<dbReference type="SUPFAM" id="SSF100950">
    <property type="entry name" value="NagB/RpiA/CoA transferase-like"/>
    <property type="match status" value="1"/>
</dbReference>
<dbReference type="SMART" id="SM01134">
    <property type="entry name" value="DeoRC"/>
    <property type="match status" value="1"/>
</dbReference>
<evidence type="ECO:0000256" key="1">
    <source>
        <dbReference type="ARBA" id="ARBA00023015"/>
    </source>
</evidence>
<dbReference type="RefSeq" id="WP_379317686.1">
    <property type="nucleotide sequence ID" value="NZ_JBHTLM010000003.1"/>
</dbReference>
<keyword evidence="5" id="KW-1185">Reference proteome</keyword>
<dbReference type="GO" id="GO:0003677">
    <property type="term" value="F:DNA binding"/>
    <property type="evidence" value="ECO:0007669"/>
    <property type="project" value="UniProtKB-KW"/>
</dbReference>
<dbReference type="SUPFAM" id="SSF46785">
    <property type="entry name" value="Winged helix' DNA-binding domain"/>
    <property type="match status" value="1"/>
</dbReference>
<proteinExistence type="predicted"/>
<evidence type="ECO:0000313" key="5">
    <source>
        <dbReference type="Proteomes" id="UP001597262"/>
    </source>
</evidence>